<dbReference type="Proteomes" id="UP000823892">
    <property type="component" value="Unassembled WGS sequence"/>
</dbReference>
<dbReference type="Gene3D" id="1.10.10.10">
    <property type="entry name" value="Winged helix-like DNA-binding domain superfamily/Winged helix DNA-binding domain"/>
    <property type="match status" value="1"/>
</dbReference>
<evidence type="ECO:0000313" key="2">
    <source>
        <dbReference type="Proteomes" id="UP000823892"/>
    </source>
</evidence>
<protein>
    <recommendedName>
        <fullName evidence="3">OmpR/PhoB-type domain-containing protein</fullName>
    </recommendedName>
</protein>
<evidence type="ECO:0008006" key="3">
    <source>
        <dbReference type="Google" id="ProtNLM"/>
    </source>
</evidence>
<dbReference type="SUPFAM" id="SSF46894">
    <property type="entry name" value="C-terminal effector domain of the bipartite response regulators"/>
    <property type="match status" value="1"/>
</dbReference>
<dbReference type="GO" id="GO:0003677">
    <property type="term" value="F:DNA binding"/>
    <property type="evidence" value="ECO:0007669"/>
    <property type="project" value="InterPro"/>
</dbReference>
<dbReference type="InterPro" id="IPR016032">
    <property type="entry name" value="Sig_transdc_resp-reg_C-effctor"/>
</dbReference>
<dbReference type="GO" id="GO:0006355">
    <property type="term" value="P:regulation of DNA-templated transcription"/>
    <property type="evidence" value="ECO:0007669"/>
    <property type="project" value="InterPro"/>
</dbReference>
<gene>
    <name evidence="1" type="ORF">H9914_13225</name>
</gene>
<reference evidence="1" key="1">
    <citation type="journal article" date="2021" name="PeerJ">
        <title>Extensive microbial diversity within the chicken gut microbiome revealed by metagenomics and culture.</title>
        <authorList>
            <person name="Gilroy R."/>
            <person name="Ravi A."/>
            <person name="Getino M."/>
            <person name="Pursley I."/>
            <person name="Horton D.L."/>
            <person name="Alikhan N.F."/>
            <person name="Baker D."/>
            <person name="Gharbi K."/>
            <person name="Hall N."/>
            <person name="Watson M."/>
            <person name="Adriaenssens E.M."/>
            <person name="Foster-Nyarko E."/>
            <person name="Jarju S."/>
            <person name="Secka A."/>
            <person name="Antonio M."/>
            <person name="Oren A."/>
            <person name="Chaudhuri R.R."/>
            <person name="La Ragione R."/>
            <person name="Hildebrand F."/>
            <person name="Pallen M.J."/>
        </authorList>
    </citation>
    <scope>NUCLEOTIDE SEQUENCE</scope>
    <source>
        <strain evidence="1">ChiBcec6-4105</strain>
    </source>
</reference>
<dbReference type="AlphaFoldDB" id="A0A9D2QWH0"/>
<accession>A0A9D2QWH0</accession>
<proteinExistence type="predicted"/>
<sequence length="122" mass="14183">MNIEYTSQRGEQKWRHDIEVRLMGTPIVRLKGEEVSFPYQKVEGLFYYLCVNNQITRNQAIGVLWADSSEATARKNLRDALYNIRKVLGQDILIIEGNSRIALNRERDICIDVEQDTRANLL</sequence>
<feature type="non-terminal residue" evidence="1">
    <location>
        <position position="122"/>
    </location>
</feature>
<dbReference type="PANTHER" id="PTHR35807">
    <property type="entry name" value="TRANSCRIPTIONAL REGULATOR REDD-RELATED"/>
    <property type="match status" value="1"/>
</dbReference>
<organism evidence="1 2">
    <name type="scientific">Candidatus Blautia avicola</name>
    <dbReference type="NCBI Taxonomy" id="2838483"/>
    <lineage>
        <taxon>Bacteria</taxon>
        <taxon>Bacillati</taxon>
        <taxon>Bacillota</taxon>
        <taxon>Clostridia</taxon>
        <taxon>Lachnospirales</taxon>
        <taxon>Lachnospiraceae</taxon>
        <taxon>Blautia</taxon>
    </lineage>
</organism>
<evidence type="ECO:0000313" key="1">
    <source>
        <dbReference type="EMBL" id="HJD29934.1"/>
    </source>
</evidence>
<reference evidence="1" key="2">
    <citation type="submission" date="2021-04" db="EMBL/GenBank/DDBJ databases">
        <authorList>
            <person name="Gilroy R."/>
        </authorList>
    </citation>
    <scope>NUCLEOTIDE SEQUENCE</scope>
    <source>
        <strain evidence="1">ChiBcec6-4105</strain>
    </source>
</reference>
<dbReference type="InterPro" id="IPR051677">
    <property type="entry name" value="AfsR-DnrI-RedD_regulator"/>
</dbReference>
<dbReference type="InterPro" id="IPR036388">
    <property type="entry name" value="WH-like_DNA-bd_sf"/>
</dbReference>
<dbReference type="EMBL" id="DWUY01000294">
    <property type="protein sequence ID" value="HJD29934.1"/>
    <property type="molecule type" value="Genomic_DNA"/>
</dbReference>
<comment type="caution">
    <text evidence="1">The sequence shown here is derived from an EMBL/GenBank/DDBJ whole genome shotgun (WGS) entry which is preliminary data.</text>
</comment>
<name>A0A9D2QWH0_9FIRM</name>